<dbReference type="Pfam" id="PF07715">
    <property type="entry name" value="Plug"/>
    <property type="match status" value="1"/>
</dbReference>
<keyword evidence="2 10" id="KW-0813">Transport</keyword>
<feature type="signal peptide" evidence="12">
    <location>
        <begin position="1"/>
        <end position="23"/>
    </location>
</feature>
<keyword evidence="6 11" id="KW-0798">TonB box</keyword>
<evidence type="ECO:0000256" key="5">
    <source>
        <dbReference type="ARBA" id="ARBA00022729"/>
    </source>
</evidence>
<comment type="similarity">
    <text evidence="10 11">Belongs to the TonB-dependent receptor family.</text>
</comment>
<comment type="subcellular location">
    <subcellularLocation>
        <location evidence="1 10">Cell outer membrane</location>
        <topology evidence="1 10">Multi-pass membrane protein</topology>
    </subcellularLocation>
</comment>
<evidence type="ECO:0000256" key="6">
    <source>
        <dbReference type="ARBA" id="ARBA00023077"/>
    </source>
</evidence>
<dbReference type="InterPro" id="IPR037066">
    <property type="entry name" value="Plug_dom_sf"/>
</dbReference>
<organism evidence="15 16">
    <name type="scientific">Stakelama saccharophila</name>
    <dbReference type="NCBI Taxonomy" id="3075605"/>
    <lineage>
        <taxon>Bacteria</taxon>
        <taxon>Pseudomonadati</taxon>
        <taxon>Pseudomonadota</taxon>
        <taxon>Alphaproteobacteria</taxon>
        <taxon>Sphingomonadales</taxon>
        <taxon>Sphingomonadaceae</taxon>
        <taxon>Stakelama</taxon>
    </lineage>
</organism>
<keyword evidence="7 10" id="KW-0472">Membrane</keyword>
<keyword evidence="4 10" id="KW-0812">Transmembrane</keyword>
<keyword evidence="9 10" id="KW-0998">Cell outer membrane</keyword>
<evidence type="ECO:0000256" key="9">
    <source>
        <dbReference type="ARBA" id="ARBA00023237"/>
    </source>
</evidence>
<feature type="domain" description="TonB-dependent receptor-like beta-barrel" evidence="13">
    <location>
        <begin position="220"/>
        <end position="645"/>
    </location>
</feature>
<gene>
    <name evidence="15" type="ORF">RPR59_09550</name>
</gene>
<feature type="domain" description="TonB-dependent receptor plug" evidence="14">
    <location>
        <begin position="54"/>
        <end position="162"/>
    </location>
</feature>
<keyword evidence="16" id="KW-1185">Reference proteome</keyword>
<dbReference type="Gene3D" id="2.40.170.20">
    <property type="entry name" value="TonB-dependent receptor, beta-barrel domain"/>
    <property type="match status" value="1"/>
</dbReference>
<dbReference type="InterPro" id="IPR036942">
    <property type="entry name" value="Beta-barrel_TonB_sf"/>
</dbReference>
<dbReference type="PANTHER" id="PTHR30069">
    <property type="entry name" value="TONB-DEPENDENT OUTER MEMBRANE RECEPTOR"/>
    <property type="match status" value="1"/>
</dbReference>
<evidence type="ECO:0000256" key="2">
    <source>
        <dbReference type="ARBA" id="ARBA00022448"/>
    </source>
</evidence>
<dbReference type="PANTHER" id="PTHR30069:SF29">
    <property type="entry name" value="HEMOGLOBIN AND HEMOGLOBIN-HAPTOGLOBIN-BINDING PROTEIN 1-RELATED"/>
    <property type="match status" value="1"/>
</dbReference>
<dbReference type="Proteomes" id="UP001302249">
    <property type="component" value="Chromosome"/>
</dbReference>
<dbReference type="InterPro" id="IPR039426">
    <property type="entry name" value="TonB-dep_rcpt-like"/>
</dbReference>
<evidence type="ECO:0000259" key="14">
    <source>
        <dbReference type="Pfam" id="PF07715"/>
    </source>
</evidence>
<keyword evidence="8 15" id="KW-0675">Receptor</keyword>
<dbReference type="Gene3D" id="2.170.130.10">
    <property type="entry name" value="TonB-dependent receptor, plug domain"/>
    <property type="match status" value="1"/>
</dbReference>
<evidence type="ECO:0000313" key="16">
    <source>
        <dbReference type="Proteomes" id="UP001302249"/>
    </source>
</evidence>
<dbReference type="RefSeq" id="WP_313913436.1">
    <property type="nucleotide sequence ID" value="NZ_CP135076.1"/>
</dbReference>
<accession>A0ABZ0B5Q7</accession>
<reference evidence="15 16" key="1">
    <citation type="submission" date="2023-09" db="EMBL/GenBank/DDBJ databases">
        <authorList>
            <person name="Rey-Velasco X."/>
        </authorList>
    </citation>
    <scope>NUCLEOTIDE SEQUENCE [LARGE SCALE GENOMIC DNA]</scope>
    <source>
        <strain evidence="15 16">W311</strain>
    </source>
</reference>
<dbReference type="InterPro" id="IPR000531">
    <property type="entry name" value="Beta-barrel_TonB"/>
</dbReference>
<dbReference type="EMBL" id="CP135076">
    <property type="protein sequence ID" value="WNO52709.1"/>
    <property type="molecule type" value="Genomic_DNA"/>
</dbReference>
<evidence type="ECO:0000256" key="8">
    <source>
        <dbReference type="ARBA" id="ARBA00023170"/>
    </source>
</evidence>
<evidence type="ECO:0000256" key="7">
    <source>
        <dbReference type="ARBA" id="ARBA00023136"/>
    </source>
</evidence>
<evidence type="ECO:0000313" key="15">
    <source>
        <dbReference type="EMBL" id="WNO52709.1"/>
    </source>
</evidence>
<evidence type="ECO:0000256" key="1">
    <source>
        <dbReference type="ARBA" id="ARBA00004571"/>
    </source>
</evidence>
<dbReference type="InterPro" id="IPR012910">
    <property type="entry name" value="Plug_dom"/>
</dbReference>
<evidence type="ECO:0000256" key="12">
    <source>
        <dbReference type="SAM" id="SignalP"/>
    </source>
</evidence>
<protein>
    <submittedName>
        <fullName evidence="15">TonB-dependent receptor</fullName>
    </submittedName>
</protein>
<dbReference type="Pfam" id="PF00593">
    <property type="entry name" value="TonB_dep_Rec_b-barrel"/>
    <property type="match status" value="1"/>
</dbReference>
<name>A0ABZ0B5Q7_9SPHN</name>
<evidence type="ECO:0000256" key="10">
    <source>
        <dbReference type="PROSITE-ProRule" id="PRU01360"/>
    </source>
</evidence>
<evidence type="ECO:0000259" key="13">
    <source>
        <dbReference type="Pfam" id="PF00593"/>
    </source>
</evidence>
<proteinExistence type="inferred from homology"/>
<keyword evidence="5 12" id="KW-0732">Signal</keyword>
<evidence type="ECO:0000256" key="4">
    <source>
        <dbReference type="ARBA" id="ARBA00022692"/>
    </source>
</evidence>
<dbReference type="SUPFAM" id="SSF56935">
    <property type="entry name" value="Porins"/>
    <property type="match status" value="1"/>
</dbReference>
<dbReference type="PROSITE" id="PS52016">
    <property type="entry name" value="TONB_DEPENDENT_REC_3"/>
    <property type="match status" value="1"/>
</dbReference>
<evidence type="ECO:0000256" key="3">
    <source>
        <dbReference type="ARBA" id="ARBA00022452"/>
    </source>
</evidence>
<feature type="chain" id="PRO_5045269555" evidence="12">
    <location>
        <begin position="24"/>
        <end position="674"/>
    </location>
</feature>
<evidence type="ECO:0000256" key="11">
    <source>
        <dbReference type="RuleBase" id="RU003357"/>
    </source>
</evidence>
<keyword evidence="3 10" id="KW-1134">Transmembrane beta strand</keyword>
<sequence>MFFIYRNFLITLLAMATALPVGAKAKDRDQDAGSTKDIVVDGEALPPTAGAAAYGVATIDRERLTHSASGRLEDVLRDVAGLQQFRRSDSRSANPTAQGVTLRAIGGNATSRALVLLDGVPQADPFFGYIPFNAIAPDRLKAVRVTRGGGTGPFGAGAVAGTIELISAGRDSLPLYEADGFYGSRDSQMLSASVSPDVGVGFVSFSGQFDRSDGFYTTPQDQRDPATARARYRNWSTSLRMAAPIDADTEVQARGVVYRDDRTLRFTGADSSTEANDASVRLIHRGPWQVDALAYVQARNFSNRVISSSSHQLVLDQRNTPSTGLGGKIEVRPPVGDGHLLRIGVDTRLADGALYEDPYSGGAATAHRHAGGQTQTLGLFVEDDWTLGPLVLTGGGRIDRWTITGGFYRELSADGVLTRNDRYADRDGVEATGRVGALFHAGEHLALRAAAYTGFRLPTLNELYRPYVVYPVVTEANAALDPERMKGAEAGFDLTPAEGVSLGVTAFYNRLDGAIANVTIGPDLRQRRNVDAIEAKGVEVNARAERGAFALSASYAYNDSKVVGSGASAALDGREPAQSPRHSASTTLAWAPRSGALLSTTLRYTGRQYEDDLETDSLPDAFTVDAVAELPLGKGVSLVGRAENLFDETVVTRSDAGSLDLGTPRTLWIGLRIG</sequence>